<evidence type="ECO:0000313" key="2">
    <source>
        <dbReference type="Proteomes" id="UP000077315"/>
    </source>
</evidence>
<accession>A0A167Q700</accession>
<dbReference type="Proteomes" id="UP000077315">
    <property type="component" value="Unassembled WGS sequence"/>
</dbReference>
<organism evidence="1 2">
    <name type="scientific">Phycomyces blakesleeanus (strain ATCC 8743b / DSM 1359 / FGSC 10004 / NBRC 33097 / NRRL 1555)</name>
    <dbReference type="NCBI Taxonomy" id="763407"/>
    <lineage>
        <taxon>Eukaryota</taxon>
        <taxon>Fungi</taxon>
        <taxon>Fungi incertae sedis</taxon>
        <taxon>Mucoromycota</taxon>
        <taxon>Mucoromycotina</taxon>
        <taxon>Mucoromycetes</taxon>
        <taxon>Mucorales</taxon>
        <taxon>Phycomycetaceae</taxon>
        <taxon>Phycomyces</taxon>
    </lineage>
</organism>
<dbReference type="InParanoid" id="A0A167Q700"/>
<proteinExistence type="predicted"/>
<name>A0A167Q700_PHYB8</name>
<reference evidence="2" key="1">
    <citation type="submission" date="2015-06" db="EMBL/GenBank/DDBJ databases">
        <title>Expansion of signal transduction pathways in fungi by whole-genome duplication.</title>
        <authorList>
            <consortium name="DOE Joint Genome Institute"/>
            <person name="Corrochano L.M."/>
            <person name="Kuo A."/>
            <person name="Marcet-Houben M."/>
            <person name="Polaino S."/>
            <person name="Salamov A."/>
            <person name="Villalobos J.M."/>
            <person name="Alvarez M.I."/>
            <person name="Avalos J."/>
            <person name="Benito E.P."/>
            <person name="Benoit I."/>
            <person name="Burger G."/>
            <person name="Camino L.P."/>
            <person name="Canovas D."/>
            <person name="Cerda-Olmedo E."/>
            <person name="Cheng J.-F."/>
            <person name="Dominguez A."/>
            <person name="Elias M."/>
            <person name="Eslava A.P."/>
            <person name="Glaser F."/>
            <person name="Grimwood J."/>
            <person name="Gutierrez G."/>
            <person name="Heitman J."/>
            <person name="Henrissat B."/>
            <person name="Iturriaga E.A."/>
            <person name="Lang B.F."/>
            <person name="Lavin J.L."/>
            <person name="Lee S."/>
            <person name="Li W."/>
            <person name="Lindquist E."/>
            <person name="Lopez-Garcia S."/>
            <person name="Luque E.M."/>
            <person name="Marcos A.T."/>
            <person name="Martin J."/>
            <person name="McCluskey K."/>
            <person name="Medina H.R."/>
            <person name="Miralles-Duran A."/>
            <person name="Miyazaki A."/>
            <person name="Munoz-Torres E."/>
            <person name="Oguiza J.A."/>
            <person name="Ohm R."/>
            <person name="Olmedo M."/>
            <person name="Orejas M."/>
            <person name="Ortiz-Castellanos L."/>
            <person name="Pisabarro A.G."/>
            <person name="Rodriguez-Romero J."/>
            <person name="Ruiz-Herrera J."/>
            <person name="Ruiz-Vazquez R."/>
            <person name="Sanz C."/>
            <person name="Schackwitz W."/>
            <person name="Schmutz J."/>
            <person name="Shahriari M."/>
            <person name="Shelest E."/>
            <person name="Silva-Franco F."/>
            <person name="Soanes D."/>
            <person name="Syed K."/>
            <person name="Tagua V.G."/>
            <person name="Talbot N.J."/>
            <person name="Thon M."/>
            <person name="De vries R.P."/>
            <person name="Wiebenga A."/>
            <person name="Yadav J.S."/>
            <person name="Braun E.L."/>
            <person name="Baker S."/>
            <person name="Garre V."/>
            <person name="Horwitz B."/>
            <person name="Torres-Martinez S."/>
            <person name="Idnurm A."/>
            <person name="Herrera-Estrella A."/>
            <person name="Gabaldon T."/>
            <person name="Grigoriev I.V."/>
        </authorList>
    </citation>
    <scope>NUCLEOTIDE SEQUENCE [LARGE SCALE GENOMIC DNA]</scope>
    <source>
        <strain evidence="2">NRRL 1555(-)</strain>
    </source>
</reference>
<protein>
    <submittedName>
        <fullName evidence="1">Uncharacterized protein</fullName>
    </submittedName>
</protein>
<dbReference type="VEuPathDB" id="FungiDB:PHYBLDRAFT_162260"/>
<sequence length="133" mass="15176">MFNFYFRFHTVCLLTFVKYCDAVYYLVYRHRLASAIRTSHTFVNLARRSFSLHCCKAKQTSCQQVAVGGTSISLRSAFLDVSGLSKARTNGQGRQCVEILVEQFFRIAANVSLNEPVLCVAFYRALNKEIKDE</sequence>
<dbReference type="RefSeq" id="XP_018297224.1">
    <property type="nucleotide sequence ID" value="XM_018434593.1"/>
</dbReference>
<keyword evidence="2" id="KW-1185">Reference proteome</keyword>
<dbReference type="GeneID" id="28995499"/>
<gene>
    <name evidence="1" type="ORF">PHYBLDRAFT_162260</name>
</gene>
<dbReference type="AlphaFoldDB" id="A0A167Q700"/>
<dbReference type="EMBL" id="KV440972">
    <property type="protein sequence ID" value="OAD79184.1"/>
    <property type="molecule type" value="Genomic_DNA"/>
</dbReference>
<evidence type="ECO:0000313" key="1">
    <source>
        <dbReference type="EMBL" id="OAD79184.1"/>
    </source>
</evidence>